<dbReference type="InterPro" id="IPR036641">
    <property type="entry name" value="HPT_dom_sf"/>
</dbReference>
<protein>
    <recommendedName>
        <fullName evidence="3">HPt domain-containing protein</fullName>
    </recommendedName>
</protein>
<dbReference type="OrthoDB" id="9786548at2"/>
<dbReference type="RefSeq" id="WP_012111132.1">
    <property type="nucleotide sequence ID" value="NC_009719.1"/>
</dbReference>
<dbReference type="STRING" id="402881.Plav_2213"/>
<dbReference type="eggNOG" id="ENOG50343H7">
    <property type="taxonomic scope" value="Bacteria"/>
</dbReference>
<evidence type="ECO:0008006" key="3">
    <source>
        <dbReference type="Google" id="ProtNLM"/>
    </source>
</evidence>
<dbReference type="AlphaFoldDB" id="A7HV94"/>
<proteinExistence type="predicted"/>
<keyword evidence="2" id="KW-1185">Reference proteome</keyword>
<gene>
    <name evidence="1" type="ordered locus">Plav_2213</name>
</gene>
<sequence>MIERRTPSKLAGSEGLEDTPPAVKFVRVPSIAERKLGSDYVAPMRLDPRVLEQMQETIKGLGTRYAESLKAEAAMLQVLVEAGCRNDGGARGRLYSIVHDMRGLAGTFGHSMVGRFADSLCGYLEKSELVDWKEGTVIRFHIDAIRDALENPGTDPAIALETLHALERLVETAAREARSVG</sequence>
<dbReference type="GO" id="GO:0000160">
    <property type="term" value="P:phosphorelay signal transduction system"/>
    <property type="evidence" value="ECO:0007669"/>
    <property type="project" value="InterPro"/>
</dbReference>
<dbReference type="HOGENOM" id="CLU_1487687_0_0_5"/>
<organism evidence="1 2">
    <name type="scientific">Parvibaculum lavamentivorans (strain DS-1 / DSM 13023 / NCIMB 13966)</name>
    <dbReference type="NCBI Taxonomy" id="402881"/>
    <lineage>
        <taxon>Bacteria</taxon>
        <taxon>Pseudomonadati</taxon>
        <taxon>Pseudomonadota</taxon>
        <taxon>Alphaproteobacteria</taxon>
        <taxon>Hyphomicrobiales</taxon>
        <taxon>Parvibaculaceae</taxon>
        <taxon>Parvibaculum</taxon>
    </lineage>
</organism>
<reference evidence="1 2" key="1">
    <citation type="journal article" date="2011" name="Stand. Genomic Sci.">
        <title>Complete genome sequence of Parvibaculum lavamentivorans type strain (DS-1(T)).</title>
        <authorList>
            <person name="Schleheck D."/>
            <person name="Weiss M."/>
            <person name="Pitluck S."/>
            <person name="Bruce D."/>
            <person name="Land M.L."/>
            <person name="Han S."/>
            <person name="Saunders E."/>
            <person name="Tapia R."/>
            <person name="Detter C."/>
            <person name="Brettin T."/>
            <person name="Han J."/>
            <person name="Woyke T."/>
            <person name="Goodwin L."/>
            <person name="Pennacchio L."/>
            <person name="Nolan M."/>
            <person name="Cook A.M."/>
            <person name="Kjelleberg S."/>
            <person name="Thomas T."/>
        </authorList>
    </citation>
    <scope>NUCLEOTIDE SEQUENCE [LARGE SCALE GENOMIC DNA]</scope>
    <source>
        <strain evidence="2">DS-1 / DSM 13023 / NCIMB 13966</strain>
    </source>
</reference>
<dbReference type="EMBL" id="CP000774">
    <property type="protein sequence ID" value="ABS63827.1"/>
    <property type="molecule type" value="Genomic_DNA"/>
</dbReference>
<accession>A7HV94</accession>
<name>A7HV94_PARL1</name>
<dbReference type="SUPFAM" id="SSF47226">
    <property type="entry name" value="Histidine-containing phosphotransfer domain, HPT domain"/>
    <property type="match status" value="1"/>
</dbReference>
<dbReference type="KEGG" id="pla:Plav_2213"/>
<dbReference type="Proteomes" id="UP000006377">
    <property type="component" value="Chromosome"/>
</dbReference>
<evidence type="ECO:0000313" key="1">
    <source>
        <dbReference type="EMBL" id="ABS63827.1"/>
    </source>
</evidence>
<evidence type="ECO:0000313" key="2">
    <source>
        <dbReference type="Proteomes" id="UP000006377"/>
    </source>
</evidence>